<keyword evidence="5 9" id="KW-1133">Transmembrane helix</keyword>
<evidence type="ECO:0000313" key="11">
    <source>
        <dbReference type="EMBL" id="GHH70101.1"/>
    </source>
</evidence>
<feature type="transmembrane region" description="Helical" evidence="9">
    <location>
        <begin position="81"/>
        <end position="100"/>
    </location>
</feature>
<dbReference type="GO" id="GO:0046677">
    <property type="term" value="P:response to antibiotic"/>
    <property type="evidence" value="ECO:0007669"/>
    <property type="project" value="UniProtKB-KW"/>
</dbReference>
<organism evidence="11 12">
    <name type="scientific">Kitasatospora indigofera</name>
    <dbReference type="NCBI Taxonomy" id="67307"/>
    <lineage>
        <taxon>Bacteria</taxon>
        <taxon>Bacillati</taxon>
        <taxon>Actinomycetota</taxon>
        <taxon>Actinomycetes</taxon>
        <taxon>Kitasatosporales</taxon>
        <taxon>Streptomycetaceae</taxon>
        <taxon>Kitasatospora</taxon>
    </lineage>
</organism>
<evidence type="ECO:0000256" key="5">
    <source>
        <dbReference type="ARBA" id="ARBA00022989"/>
    </source>
</evidence>
<evidence type="ECO:0000256" key="7">
    <source>
        <dbReference type="ARBA" id="ARBA00023251"/>
    </source>
</evidence>
<feature type="transmembrane region" description="Helical" evidence="9">
    <location>
        <begin position="358"/>
        <end position="380"/>
    </location>
</feature>
<comment type="caution">
    <text evidence="11">The sequence shown here is derived from an EMBL/GenBank/DDBJ whole genome shotgun (WGS) entry which is preliminary data.</text>
</comment>
<keyword evidence="2" id="KW-0813">Transport</keyword>
<keyword evidence="6 9" id="KW-0472">Membrane</keyword>
<reference evidence="11" key="1">
    <citation type="journal article" date="2014" name="Int. J. Syst. Evol. Microbiol.">
        <title>Complete genome sequence of Corynebacterium casei LMG S-19264T (=DSM 44701T), isolated from a smear-ripened cheese.</title>
        <authorList>
            <consortium name="US DOE Joint Genome Institute (JGI-PGF)"/>
            <person name="Walter F."/>
            <person name="Albersmeier A."/>
            <person name="Kalinowski J."/>
            <person name="Ruckert C."/>
        </authorList>
    </citation>
    <scope>NUCLEOTIDE SEQUENCE</scope>
    <source>
        <strain evidence="11">JCM 4646</strain>
    </source>
</reference>
<evidence type="ECO:0000256" key="4">
    <source>
        <dbReference type="ARBA" id="ARBA00022692"/>
    </source>
</evidence>
<feature type="transmembrane region" description="Helical" evidence="9">
    <location>
        <begin position="52"/>
        <end position="72"/>
    </location>
</feature>
<feature type="transmembrane region" description="Helical" evidence="9">
    <location>
        <begin position="334"/>
        <end position="352"/>
    </location>
</feature>
<dbReference type="PANTHER" id="PTHR42718:SF47">
    <property type="entry name" value="METHYL VIOLOGEN RESISTANCE PROTEIN SMVA"/>
    <property type="match status" value="1"/>
</dbReference>
<evidence type="ECO:0000259" key="10">
    <source>
        <dbReference type="PROSITE" id="PS50850"/>
    </source>
</evidence>
<feature type="transmembrane region" description="Helical" evidence="9">
    <location>
        <begin position="401"/>
        <end position="422"/>
    </location>
</feature>
<evidence type="ECO:0000313" key="12">
    <source>
        <dbReference type="Proteomes" id="UP000617734"/>
    </source>
</evidence>
<dbReference type="InterPro" id="IPR020846">
    <property type="entry name" value="MFS_dom"/>
</dbReference>
<dbReference type="InterPro" id="IPR011701">
    <property type="entry name" value="MFS"/>
</dbReference>
<feature type="transmembrane region" description="Helical" evidence="9">
    <location>
        <begin position="268"/>
        <end position="288"/>
    </location>
</feature>
<keyword evidence="12" id="KW-1185">Reference proteome</keyword>
<dbReference type="EMBL" id="BNBO01000013">
    <property type="protein sequence ID" value="GHH70101.1"/>
    <property type="molecule type" value="Genomic_DNA"/>
</dbReference>
<feature type="transmembrane region" description="Helical" evidence="9">
    <location>
        <begin position="475"/>
        <end position="494"/>
    </location>
</feature>
<dbReference type="RefSeq" id="WP_190211274.1">
    <property type="nucleotide sequence ID" value="NZ_BNBO01000013.1"/>
</dbReference>
<feature type="transmembrane region" description="Helical" evidence="9">
    <location>
        <begin position="230"/>
        <end position="248"/>
    </location>
</feature>
<evidence type="ECO:0000256" key="6">
    <source>
        <dbReference type="ARBA" id="ARBA00023136"/>
    </source>
</evidence>
<dbReference type="GO" id="GO:0005886">
    <property type="term" value="C:plasma membrane"/>
    <property type="evidence" value="ECO:0007669"/>
    <property type="project" value="UniProtKB-SubCell"/>
</dbReference>
<sequence>MTATHGPAGRREWIGLAVLLLPVLVLSMDMGVLFFAVPFISTSLAPSGTQQLWIMDMYSFLLAGFLITMGALGDRIGRRRLLMIGAAGFAGASLLAAWSGSADQLIAARAVLGITGATVMPSTLALIRNMFHDPKQRQVALAAWGGVLTGGATLGPVAGGLLLDHFWWGSAFLIALPVMALVLVAAPFLLPEYRAPKAGRFDLPGAVLSMAAILPVVYGVKTVAVDGWSLLPALALPIGLLIGTAFVLRQRTAAHPLIDLGLFRIRTFSGAITVNTIAMFAMMGFALFTSQYLQLVKGMSPLAASLWALVPSVGVGAAVGLAGALAGKVRPAHLMAGGFLVGAAGFGMMTLVGPDSPLALILVAAGVLAAGSVGTMTLTAEMVVAAAPPEQAGAASATSETAVELGSSLGIALLGAAGAAIYKGRLDGRLPAGLDGEAAKAAHDTLGGAVSVAGQLPGRLGGDLLEAGRSAFTDGMHVAAVVGLVFLLGASVAAHRLMRHLPVPAAPTAPAGPEQGEPEHGGQEPAAV</sequence>
<dbReference type="Gene3D" id="1.20.1250.20">
    <property type="entry name" value="MFS general substrate transporter like domains"/>
    <property type="match status" value="1"/>
</dbReference>
<keyword evidence="3" id="KW-1003">Cell membrane</keyword>
<reference evidence="11" key="2">
    <citation type="submission" date="2020-09" db="EMBL/GenBank/DDBJ databases">
        <authorList>
            <person name="Sun Q."/>
            <person name="Ohkuma M."/>
        </authorList>
    </citation>
    <scope>NUCLEOTIDE SEQUENCE</scope>
    <source>
        <strain evidence="11">JCM 4646</strain>
    </source>
</reference>
<feature type="transmembrane region" description="Helical" evidence="9">
    <location>
        <begin position="308"/>
        <end position="327"/>
    </location>
</feature>
<dbReference type="Gene3D" id="1.20.1720.10">
    <property type="entry name" value="Multidrug resistance protein D"/>
    <property type="match status" value="1"/>
</dbReference>
<feature type="transmembrane region" description="Helical" evidence="9">
    <location>
        <begin position="165"/>
        <end position="189"/>
    </location>
</feature>
<evidence type="ECO:0000256" key="3">
    <source>
        <dbReference type="ARBA" id="ARBA00022475"/>
    </source>
</evidence>
<evidence type="ECO:0000256" key="8">
    <source>
        <dbReference type="SAM" id="MobiDB-lite"/>
    </source>
</evidence>
<feature type="transmembrane region" description="Helical" evidence="9">
    <location>
        <begin position="139"/>
        <end position="159"/>
    </location>
</feature>
<feature type="domain" description="Major facilitator superfamily (MFS) profile" evidence="10">
    <location>
        <begin position="15"/>
        <end position="501"/>
    </location>
</feature>
<protein>
    <submittedName>
        <fullName evidence="11">MFS transporter</fullName>
    </submittedName>
</protein>
<dbReference type="AlphaFoldDB" id="A0A919FPM5"/>
<keyword evidence="7" id="KW-0046">Antibiotic resistance</keyword>
<dbReference type="PANTHER" id="PTHR42718">
    <property type="entry name" value="MAJOR FACILITATOR SUPERFAMILY MULTIDRUG TRANSPORTER MFSC"/>
    <property type="match status" value="1"/>
</dbReference>
<keyword evidence="4 9" id="KW-0812">Transmembrane</keyword>
<dbReference type="GeneID" id="95353396"/>
<dbReference type="Pfam" id="PF07690">
    <property type="entry name" value="MFS_1"/>
    <property type="match status" value="1"/>
</dbReference>
<proteinExistence type="predicted"/>
<dbReference type="SUPFAM" id="SSF103473">
    <property type="entry name" value="MFS general substrate transporter"/>
    <property type="match status" value="1"/>
</dbReference>
<feature type="compositionally biased region" description="Low complexity" evidence="8">
    <location>
        <begin position="506"/>
        <end position="515"/>
    </location>
</feature>
<dbReference type="InterPro" id="IPR036259">
    <property type="entry name" value="MFS_trans_sf"/>
</dbReference>
<evidence type="ECO:0000256" key="9">
    <source>
        <dbReference type="SAM" id="Phobius"/>
    </source>
</evidence>
<feature type="transmembrane region" description="Helical" evidence="9">
    <location>
        <begin position="201"/>
        <end position="218"/>
    </location>
</feature>
<comment type="subcellular location">
    <subcellularLocation>
        <location evidence="1">Cell membrane</location>
        <topology evidence="1">Multi-pass membrane protein</topology>
    </subcellularLocation>
</comment>
<name>A0A919FPM5_9ACTN</name>
<dbReference type="CDD" id="cd17321">
    <property type="entry name" value="MFS_MMR_MDR_like"/>
    <property type="match status" value="1"/>
</dbReference>
<gene>
    <name evidence="11" type="ORF">GCM10018781_29500</name>
</gene>
<feature type="region of interest" description="Disordered" evidence="8">
    <location>
        <begin position="505"/>
        <end position="528"/>
    </location>
</feature>
<accession>A0A919FPM5</accession>
<dbReference type="PROSITE" id="PS50850">
    <property type="entry name" value="MFS"/>
    <property type="match status" value="1"/>
</dbReference>
<evidence type="ECO:0000256" key="2">
    <source>
        <dbReference type="ARBA" id="ARBA00022448"/>
    </source>
</evidence>
<feature type="transmembrane region" description="Helical" evidence="9">
    <location>
        <begin position="12"/>
        <end position="40"/>
    </location>
</feature>
<dbReference type="GO" id="GO:0022857">
    <property type="term" value="F:transmembrane transporter activity"/>
    <property type="evidence" value="ECO:0007669"/>
    <property type="project" value="InterPro"/>
</dbReference>
<feature type="transmembrane region" description="Helical" evidence="9">
    <location>
        <begin position="106"/>
        <end position="127"/>
    </location>
</feature>
<dbReference type="Proteomes" id="UP000617734">
    <property type="component" value="Unassembled WGS sequence"/>
</dbReference>
<evidence type="ECO:0000256" key="1">
    <source>
        <dbReference type="ARBA" id="ARBA00004651"/>
    </source>
</evidence>